<dbReference type="OMA" id="VEFFCNK"/>
<keyword evidence="3" id="KW-0479">Metal-binding</keyword>
<dbReference type="GO" id="GO:0000122">
    <property type="term" value="P:negative regulation of transcription by RNA polymerase II"/>
    <property type="evidence" value="ECO:0007669"/>
    <property type="project" value="TreeGrafter"/>
</dbReference>
<dbReference type="STRING" id="7375.A0A0L0CDA7"/>
<keyword evidence="6" id="KW-0862">Zinc</keyword>
<dbReference type="SUPFAM" id="SSF57667">
    <property type="entry name" value="beta-beta-alpha zinc fingers"/>
    <property type="match status" value="6"/>
</dbReference>
<feature type="compositionally biased region" description="Polar residues" evidence="12">
    <location>
        <begin position="267"/>
        <end position="283"/>
    </location>
</feature>
<proteinExistence type="predicted"/>
<dbReference type="InterPro" id="IPR039746">
    <property type="entry name" value="FOG"/>
</dbReference>
<feature type="compositionally biased region" description="Polar residues" evidence="12">
    <location>
        <begin position="1122"/>
        <end position="1142"/>
    </location>
</feature>
<sequence length="1300" mass="140372">MDDHTDEDSRTLQNNHYSQQTKETDIEMTESQKPEQIEMEHNEEDADSQPPQQKRPKMEVELEYRRITTPVQSPVNRTTENSNDSEKCDDFQNQIDESNSKDRRSSSPLLKAITSPAISPSPIEVSNENICSPTSGSMPKLRLNALLASDPALMPDAKDLKVVHEESQTQQRIARLEQHLQQQLQTDETESNETEHITPAALVETAKKPLTTPVEAPQRMKVFMCLPCGIGFSSPSTLEAHQAYYCSHRHKESEEDSSLSAAIAEKSSASPTQANNPTANISLAPTEPAAKVPKTGKQYACTQCSYSADKKVSLNRHMRMHQTSPAPSSNASNNGSAIMEDNSSQQVDRYCSDCDIRFNNVKTYRAHKQHYCSSRRTEGQLTPKLEVSTSSSTPKAPAAVVSGAISPQTRTKTPTPAMVAAAAAAAAAALQQPPATPFLALPTNPILIIPYALIRSASLIAGPLSSPSPSVVNPDTTCFTLDNGNLKPLATALNINALSAASTAANSIAAAITTSQQINVVDSTRQSNATETLLTEKNIKRNVEESAENSTLKRKGEGFRESAPLDLSLRRSPIAALLQRQRFNSATTFLENEQQRLDMETLLEAGKENLALDETGSITPEQIVCAPSLPNSPSMSPSPRRRAISPRSSGAGSTSSMSPPATIPPNALSAATNPTNILDNLQLRSMLPAELLNPLLAKQNMELALKLSAAAAAAVSSSTGGVGTAGSTPSDLAAAVAAATGRGSLLGLPVLPPAPAASVQVPTASANQPQIYVKQGVSKCKECNIVFCKYENYLAHKQHYCSARNQEPSEGEAKVSSTPPMATGASPAETTPVAYQQLICAACGIKYTSLDNLRAHQNYYCPKGGGVAAAAAAAVASNSSDTTHVVMKKEKCSKCKTQHEASLPCPPPPALQQPTPPTQTLATATTQQQQQQHTTSTTSTGSSSNQNLYKCPLCDAISLTASESRKHMETHGTVKAFRCTICRYKGNTLRGMRTHIRMHFDKKTSDINEEHYMACILEDENIEIPSAASLNQEHLVQQLAAAQQQQQQQKQLVAAAAVVAAGLQQQHQQQQQQSQQQVFNCDICNYSSTYKGNVLRHMKLVHPHVIPNSPSISPEVGDLDTTETASLSSSHNGDNNMNNFTIKSEPLDHHLASNTSPAVLLNPHDNNNSPIPSNIIHNNPNELMHHIKSEPMEISIEPSALHIPQPPPSTLRSPAIGPPPLLNATPEENINQKYCQTCDISFNYMKTYLAHKQFYCKNKLHRPDTNDSPSPNAGNIIANIPSPNTLMMQKNKENLQEAAI</sequence>
<dbReference type="GO" id="GO:0030154">
    <property type="term" value="P:cell differentiation"/>
    <property type="evidence" value="ECO:0007669"/>
    <property type="project" value="UniProtKB-ARBA"/>
</dbReference>
<dbReference type="InterPro" id="IPR034731">
    <property type="entry name" value="Znf_CCHC_FOG"/>
</dbReference>
<evidence type="ECO:0000256" key="7">
    <source>
        <dbReference type="ARBA" id="ARBA00023015"/>
    </source>
</evidence>
<dbReference type="FunFam" id="3.30.160.60:FF:000100">
    <property type="entry name" value="Zinc finger 45-like"/>
    <property type="match status" value="1"/>
</dbReference>
<dbReference type="SMART" id="SM00355">
    <property type="entry name" value="ZnF_C2H2"/>
    <property type="match status" value="8"/>
</dbReference>
<feature type="domain" description="C2H2-type" evidence="13">
    <location>
        <begin position="1079"/>
        <end position="1107"/>
    </location>
</feature>
<keyword evidence="10" id="KW-0539">Nucleus</keyword>
<evidence type="ECO:0000313" key="15">
    <source>
        <dbReference type="EMBL" id="KNC30202.1"/>
    </source>
</evidence>
<dbReference type="InterPro" id="IPR013087">
    <property type="entry name" value="Znf_C2H2_type"/>
</dbReference>
<feature type="domain" description="CCHC FOG-type" evidence="14">
    <location>
        <begin position="832"/>
        <end position="865"/>
    </location>
</feature>
<feature type="region of interest" description="Disordered" evidence="12">
    <location>
        <begin position="902"/>
        <end position="945"/>
    </location>
</feature>
<evidence type="ECO:0000256" key="3">
    <source>
        <dbReference type="ARBA" id="ARBA00022723"/>
    </source>
</evidence>
<evidence type="ECO:0000256" key="8">
    <source>
        <dbReference type="ARBA" id="ARBA00023125"/>
    </source>
</evidence>
<feature type="region of interest" description="Disordered" evidence="12">
    <location>
        <begin position="1156"/>
        <end position="1175"/>
    </location>
</feature>
<evidence type="ECO:0000256" key="2">
    <source>
        <dbReference type="ARBA" id="ARBA00022491"/>
    </source>
</evidence>
<gene>
    <name evidence="15" type="ORF">FF38_06937</name>
</gene>
<dbReference type="Pfam" id="PF12874">
    <property type="entry name" value="zf-met"/>
    <property type="match status" value="2"/>
</dbReference>
<dbReference type="Gene3D" id="3.30.160.60">
    <property type="entry name" value="Classic Zinc Finger"/>
    <property type="match status" value="3"/>
</dbReference>
<feature type="domain" description="CCHC FOG-type" evidence="14">
    <location>
        <begin position="217"/>
        <end position="250"/>
    </location>
</feature>
<dbReference type="PROSITE" id="PS50157">
    <property type="entry name" value="ZINC_FINGER_C2H2_2"/>
    <property type="match status" value="3"/>
</dbReference>
<evidence type="ECO:0000256" key="10">
    <source>
        <dbReference type="ARBA" id="ARBA00023242"/>
    </source>
</evidence>
<evidence type="ECO:0000256" key="1">
    <source>
        <dbReference type="ARBA" id="ARBA00004123"/>
    </source>
</evidence>
<evidence type="ECO:0000259" key="13">
    <source>
        <dbReference type="PROSITE" id="PS50157"/>
    </source>
</evidence>
<evidence type="ECO:0000259" key="14">
    <source>
        <dbReference type="PROSITE" id="PS51810"/>
    </source>
</evidence>
<feature type="region of interest" description="Disordered" evidence="12">
    <location>
        <begin position="1"/>
        <end position="108"/>
    </location>
</feature>
<dbReference type="GO" id="GO:0005634">
    <property type="term" value="C:nucleus"/>
    <property type="evidence" value="ECO:0007669"/>
    <property type="project" value="UniProtKB-SubCell"/>
</dbReference>
<feature type="domain" description="C2H2-type" evidence="13">
    <location>
        <begin position="223"/>
        <end position="253"/>
    </location>
</feature>
<dbReference type="Pfam" id="PF13909">
    <property type="entry name" value="zf-H2C2_5"/>
    <property type="match status" value="1"/>
</dbReference>
<feature type="compositionally biased region" description="Low complexity" evidence="12">
    <location>
        <begin position="918"/>
        <end position="940"/>
    </location>
</feature>
<accession>A0A0L0CDA7</accession>
<dbReference type="GO" id="GO:0003677">
    <property type="term" value="F:DNA binding"/>
    <property type="evidence" value="ECO:0007669"/>
    <property type="project" value="UniProtKB-KW"/>
</dbReference>
<comment type="subcellular location">
    <subcellularLocation>
        <location evidence="1">Nucleus</location>
    </subcellularLocation>
</comment>
<protein>
    <submittedName>
        <fullName evidence="15">Zinc finger protein ush</fullName>
    </submittedName>
</protein>
<feature type="compositionally biased region" description="Low complexity" evidence="12">
    <location>
        <begin position="1162"/>
        <end position="1175"/>
    </location>
</feature>
<evidence type="ECO:0000256" key="9">
    <source>
        <dbReference type="ARBA" id="ARBA00023163"/>
    </source>
</evidence>
<keyword evidence="16" id="KW-1185">Reference proteome</keyword>
<feature type="domain" description="CCHC FOG-type" evidence="14">
    <location>
        <begin position="772"/>
        <end position="805"/>
    </location>
</feature>
<dbReference type="PANTHER" id="PTHR12958">
    <property type="entry name" value="FRIEND OF GATA2-RELATED"/>
    <property type="match status" value="1"/>
</dbReference>
<dbReference type="PANTHER" id="PTHR12958:SF3">
    <property type="entry name" value="ZINC FINGER PROTEIN USH"/>
    <property type="match status" value="1"/>
</dbReference>
<dbReference type="PROSITE" id="PS51810">
    <property type="entry name" value="ZF_CCHC_FOG"/>
    <property type="match status" value="5"/>
</dbReference>
<reference evidence="15 16" key="1">
    <citation type="journal article" date="2015" name="Nat. Commun.">
        <title>Lucilia cuprina genome unlocks parasitic fly biology to underpin future interventions.</title>
        <authorList>
            <person name="Anstead C.A."/>
            <person name="Korhonen P.K."/>
            <person name="Young N.D."/>
            <person name="Hall R.S."/>
            <person name="Jex A.R."/>
            <person name="Murali S.C."/>
            <person name="Hughes D.S."/>
            <person name="Lee S.F."/>
            <person name="Perry T."/>
            <person name="Stroehlein A.J."/>
            <person name="Ansell B.R."/>
            <person name="Breugelmans B."/>
            <person name="Hofmann A."/>
            <person name="Qu J."/>
            <person name="Dugan S."/>
            <person name="Lee S.L."/>
            <person name="Chao H."/>
            <person name="Dinh H."/>
            <person name="Han Y."/>
            <person name="Doddapaneni H.V."/>
            <person name="Worley K.C."/>
            <person name="Muzny D.M."/>
            <person name="Ioannidis P."/>
            <person name="Waterhouse R.M."/>
            <person name="Zdobnov E.M."/>
            <person name="James P.J."/>
            <person name="Bagnall N.H."/>
            <person name="Kotze A.C."/>
            <person name="Gibbs R.A."/>
            <person name="Richards S."/>
            <person name="Batterham P."/>
            <person name="Gasser R.B."/>
        </authorList>
    </citation>
    <scope>NUCLEOTIDE SEQUENCE [LARGE SCALE GENOMIC DNA]</scope>
    <source>
        <strain evidence="15 16">LS</strain>
        <tissue evidence="15">Full body</tissue>
    </source>
</reference>
<evidence type="ECO:0000313" key="16">
    <source>
        <dbReference type="Proteomes" id="UP000037069"/>
    </source>
</evidence>
<dbReference type="EMBL" id="JRES01000561">
    <property type="protein sequence ID" value="KNC30202.1"/>
    <property type="molecule type" value="Genomic_DNA"/>
</dbReference>
<keyword evidence="4" id="KW-0677">Repeat</keyword>
<keyword evidence="9" id="KW-0804">Transcription</keyword>
<feature type="compositionally biased region" description="Low complexity" evidence="12">
    <location>
        <begin position="627"/>
        <end position="638"/>
    </location>
</feature>
<organism evidence="15 16">
    <name type="scientific">Lucilia cuprina</name>
    <name type="common">Green bottle fly</name>
    <name type="synonym">Australian sheep blowfly</name>
    <dbReference type="NCBI Taxonomy" id="7375"/>
    <lineage>
        <taxon>Eukaryota</taxon>
        <taxon>Metazoa</taxon>
        <taxon>Ecdysozoa</taxon>
        <taxon>Arthropoda</taxon>
        <taxon>Hexapoda</taxon>
        <taxon>Insecta</taxon>
        <taxon>Pterygota</taxon>
        <taxon>Neoptera</taxon>
        <taxon>Endopterygota</taxon>
        <taxon>Diptera</taxon>
        <taxon>Brachycera</taxon>
        <taxon>Muscomorpha</taxon>
        <taxon>Oestroidea</taxon>
        <taxon>Calliphoridae</taxon>
        <taxon>Luciliinae</taxon>
        <taxon>Lucilia</taxon>
    </lineage>
</organism>
<dbReference type="InterPro" id="IPR036236">
    <property type="entry name" value="Znf_C2H2_sf"/>
</dbReference>
<dbReference type="GO" id="GO:0007507">
    <property type="term" value="P:heart development"/>
    <property type="evidence" value="ECO:0007669"/>
    <property type="project" value="TreeGrafter"/>
</dbReference>
<feature type="compositionally biased region" description="Basic and acidic residues" evidence="12">
    <location>
        <begin position="56"/>
        <end position="66"/>
    </location>
</feature>
<keyword evidence="2" id="KW-0678">Repressor</keyword>
<feature type="compositionally biased region" description="Polar residues" evidence="12">
    <location>
        <begin position="69"/>
        <end position="82"/>
    </location>
</feature>
<feature type="region of interest" description="Disordered" evidence="12">
    <location>
        <begin position="320"/>
        <end position="344"/>
    </location>
</feature>
<evidence type="ECO:0000256" key="11">
    <source>
        <dbReference type="PROSITE-ProRule" id="PRU00042"/>
    </source>
</evidence>
<feature type="domain" description="CCHC FOG-type" evidence="14">
    <location>
        <begin position="343"/>
        <end position="376"/>
    </location>
</feature>
<feature type="compositionally biased region" description="Low complexity" evidence="12">
    <location>
        <begin position="645"/>
        <end position="660"/>
    </location>
</feature>
<feature type="region of interest" description="Disordered" evidence="12">
    <location>
        <begin position="257"/>
        <end position="287"/>
    </location>
</feature>
<dbReference type="GO" id="GO:0061629">
    <property type="term" value="F:RNA polymerase II-specific DNA-binding transcription factor binding"/>
    <property type="evidence" value="ECO:0007669"/>
    <property type="project" value="InterPro"/>
</dbReference>
<keyword evidence="5 11" id="KW-0863">Zinc-finger</keyword>
<keyword evidence="7" id="KW-0805">Transcription regulation</keyword>
<dbReference type="GO" id="GO:0009653">
    <property type="term" value="P:anatomical structure morphogenesis"/>
    <property type="evidence" value="ECO:0007669"/>
    <property type="project" value="UniProtKB-ARBA"/>
</dbReference>
<feature type="domain" description="CCHC FOG-type" evidence="14">
    <location>
        <begin position="1227"/>
        <end position="1260"/>
    </location>
</feature>
<evidence type="ECO:0000256" key="12">
    <source>
        <dbReference type="SAM" id="MobiDB-lite"/>
    </source>
</evidence>
<evidence type="ECO:0000256" key="4">
    <source>
        <dbReference type="ARBA" id="ARBA00022737"/>
    </source>
</evidence>
<feature type="compositionally biased region" description="Pro residues" evidence="12">
    <location>
        <begin position="904"/>
        <end position="917"/>
    </location>
</feature>
<feature type="compositionally biased region" description="Low complexity" evidence="12">
    <location>
        <begin position="324"/>
        <end position="337"/>
    </location>
</feature>
<feature type="compositionally biased region" description="Basic and acidic residues" evidence="12">
    <location>
        <begin position="1"/>
        <end position="10"/>
    </location>
</feature>
<dbReference type="GO" id="GO:0008270">
    <property type="term" value="F:zinc ion binding"/>
    <property type="evidence" value="ECO:0007669"/>
    <property type="project" value="UniProtKB-KW"/>
</dbReference>
<feature type="compositionally biased region" description="Polar residues" evidence="12">
    <location>
        <begin position="11"/>
        <end position="21"/>
    </location>
</feature>
<comment type="caution">
    <text evidence="15">The sequence shown here is derived from an EMBL/GenBank/DDBJ whole genome shotgun (WGS) entry which is preliminary data.</text>
</comment>
<name>A0A0L0CDA7_LUCCU</name>
<dbReference type="GO" id="GO:0045944">
    <property type="term" value="P:positive regulation of transcription by RNA polymerase II"/>
    <property type="evidence" value="ECO:0007669"/>
    <property type="project" value="TreeGrafter"/>
</dbReference>
<evidence type="ECO:0000256" key="6">
    <source>
        <dbReference type="ARBA" id="ARBA00022833"/>
    </source>
</evidence>
<evidence type="ECO:0000256" key="5">
    <source>
        <dbReference type="ARBA" id="ARBA00022771"/>
    </source>
</evidence>
<feature type="domain" description="C2H2-type" evidence="13">
    <location>
        <begin position="299"/>
        <end position="326"/>
    </location>
</feature>
<feature type="compositionally biased region" description="Basic and acidic residues" evidence="12">
    <location>
        <begin position="22"/>
        <end position="40"/>
    </location>
</feature>
<dbReference type="Proteomes" id="UP000037069">
    <property type="component" value="Unassembled WGS sequence"/>
</dbReference>
<feature type="region of interest" description="Disordered" evidence="12">
    <location>
        <begin position="1119"/>
        <end position="1142"/>
    </location>
</feature>
<dbReference type="OrthoDB" id="8742770at2759"/>
<keyword evidence="8" id="KW-0238">DNA-binding</keyword>
<feature type="region of interest" description="Disordered" evidence="12">
    <location>
        <begin position="626"/>
        <end position="670"/>
    </location>
</feature>